<evidence type="ECO:0000256" key="12">
    <source>
        <dbReference type="SAM" id="Phobius"/>
    </source>
</evidence>
<dbReference type="InterPro" id="IPR006153">
    <property type="entry name" value="Cation/H_exchanger_TM"/>
</dbReference>
<feature type="transmembrane region" description="Helical" evidence="12">
    <location>
        <begin position="256"/>
        <end position="278"/>
    </location>
</feature>
<evidence type="ECO:0000256" key="11">
    <source>
        <dbReference type="ARBA" id="ARBA00038341"/>
    </source>
</evidence>
<dbReference type="Pfam" id="PF23259">
    <property type="entry name" value="CHX17_C"/>
    <property type="match status" value="1"/>
</dbReference>
<dbReference type="GO" id="GO:0015297">
    <property type="term" value="F:antiporter activity"/>
    <property type="evidence" value="ECO:0007669"/>
    <property type="project" value="InterPro"/>
</dbReference>
<reference evidence="15 16" key="1">
    <citation type="journal article" date="2014" name="Agronomy (Basel)">
        <title>A Draft Genome Sequence for Ensete ventricosum, the Drought-Tolerant Tree Against Hunger.</title>
        <authorList>
            <person name="Harrison J."/>
            <person name="Moore K.A."/>
            <person name="Paszkiewicz K."/>
            <person name="Jones T."/>
            <person name="Grant M."/>
            <person name="Ambacheew D."/>
            <person name="Muzemil S."/>
            <person name="Studholme D.J."/>
        </authorList>
    </citation>
    <scope>NUCLEOTIDE SEQUENCE [LARGE SCALE GENOMIC DNA]</scope>
</reference>
<dbReference type="Pfam" id="PF00999">
    <property type="entry name" value="Na_H_Exchanger"/>
    <property type="match status" value="1"/>
</dbReference>
<feature type="transmembrane region" description="Helical" evidence="12">
    <location>
        <begin position="32"/>
        <end position="54"/>
    </location>
</feature>
<evidence type="ECO:0000259" key="14">
    <source>
        <dbReference type="Pfam" id="PF23259"/>
    </source>
</evidence>
<comment type="subcellular location">
    <subcellularLocation>
        <location evidence="3">Membrane</location>
        <topology evidence="3">Multi-pass membrane protein</topology>
    </subcellularLocation>
    <subcellularLocation>
        <location evidence="2">Plastid</location>
        <location evidence="2">Chloroplast envelope</location>
    </subcellularLocation>
</comment>
<evidence type="ECO:0000313" key="15">
    <source>
        <dbReference type="EMBL" id="RRT53223.1"/>
    </source>
</evidence>
<feature type="transmembrane region" description="Helical" evidence="12">
    <location>
        <begin position="373"/>
        <end position="393"/>
    </location>
</feature>
<dbReference type="PANTHER" id="PTHR32468">
    <property type="entry name" value="CATION/H + ANTIPORTER"/>
    <property type="match status" value="1"/>
</dbReference>
<comment type="caution">
    <text evidence="15">The sequence shown here is derived from an EMBL/GenBank/DDBJ whole genome shotgun (WGS) entry which is preliminary data.</text>
</comment>
<comment type="similarity">
    <text evidence="11">Belongs to the monovalent cation:proton antiporter 2 (CPA2) transporter (TC 2.A.37) family. CHX (TC 2.A.37.4) subfamily.</text>
</comment>
<gene>
    <name evidence="15" type="ORF">B296_00010324</name>
</gene>
<dbReference type="InterPro" id="IPR050794">
    <property type="entry name" value="CPA2_transporter"/>
</dbReference>
<dbReference type="AlphaFoldDB" id="A0A426YND3"/>
<feature type="transmembrane region" description="Helical" evidence="12">
    <location>
        <begin position="143"/>
        <end position="165"/>
    </location>
</feature>
<feature type="transmembrane region" description="Helical" evidence="12">
    <location>
        <begin position="108"/>
        <end position="131"/>
    </location>
</feature>
<evidence type="ECO:0000256" key="1">
    <source>
        <dbReference type="ARBA" id="ARBA00003198"/>
    </source>
</evidence>
<feature type="transmembrane region" description="Helical" evidence="12">
    <location>
        <begin position="405"/>
        <end position="424"/>
    </location>
</feature>
<dbReference type="GO" id="GO:0016020">
    <property type="term" value="C:membrane"/>
    <property type="evidence" value="ECO:0007669"/>
    <property type="project" value="UniProtKB-SubCell"/>
</dbReference>
<feature type="transmembrane region" description="Helical" evidence="12">
    <location>
        <begin position="349"/>
        <end position="367"/>
    </location>
</feature>
<accession>A0A426YND3</accession>
<evidence type="ECO:0000256" key="2">
    <source>
        <dbReference type="ARBA" id="ARBA00004119"/>
    </source>
</evidence>
<dbReference type="EMBL" id="AMZH03011247">
    <property type="protein sequence ID" value="RRT53223.1"/>
    <property type="molecule type" value="Genomic_DNA"/>
</dbReference>
<keyword evidence="7" id="KW-0630">Potassium</keyword>
<proteinExistence type="inferred from homology"/>
<feature type="domain" description="Cation/H(+) antiporter C-terminal" evidence="14">
    <location>
        <begin position="661"/>
        <end position="804"/>
    </location>
</feature>
<dbReference type="GO" id="GO:1902600">
    <property type="term" value="P:proton transmembrane transport"/>
    <property type="evidence" value="ECO:0007669"/>
    <property type="project" value="InterPro"/>
</dbReference>
<feature type="transmembrane region" description="Helical" evidence="12">
    <location>
        <begin position="436"/>
        <end position="459"/>
    </location>
</feature>
<dbReference type="PANTHER" id="PTHR32468:SF164">
    <property type="entry name" value="OS05G0485000 PROTEIN"/>
    <property type="match status" value="1"/>
</dbReference>
<feature type="transmembrane region" description="Helical" evidence="12">
    <location>
        <begin position="298"/>
        <end position="328"/>
    </location>
</feature>
<dbReference type="InterPro" id="IPR057290">
    <property type="entry name" value="CHX17_C"/>
</dbReference>
<keyword evidence="5" id="KW-0633">Potassium transport</keyword>
<evidence type="ECO:0000256" key="9">
    <source>
        <dbReference type="ARBA" id="ARBA00023065"/>
    </source>
</evidence>
<protein>
    <submittedName>
        <fullName evidence="15">Uncharacterized protein</fullName>
    </submittedName>
</protein>
<evidence type="ECO:0000313" key="16">
    <source>
        <dbReference type="Proteomes" id="UP000287651"/>
    </source>
</evidence>
<dbReference type="GO" id="GO:0009941">
    <property type="term" value="C:chloroplast envelope"/>
    <property type="evidence" value="ECO:0007669"/>
    <property type="project" value="UniProtKB-SubCell"/>
</dbReference>
<dbReference type="Proteomes" id="UP000287651">
    <property type="component" value="Unassembled WGS sequence"/>
</dbReference>
<evidence type="ECO:0000256" key="4">
    <source>
        <dbReference type="ARBA" id="ARBA00022448"/>
    </source>
</evidence>
<feature type="domain" description="Cation/H+ exchanger transmembrane" evidence="13">
    <location>
        <begin position="45"/>
        <end position="453"/>
    </location>
</feature>
<dbReference type="Gene3D" id="1.20.1530.20">
    <property type="match status" value="1"/>
</dbReference>
<sequence length="806" mass="88955">MATNGAEEQAPCIVAKPFSNGVFYHEEPLRDAIPLFMLQIIITVLTSRIIYFLLRPLRQPRIVCDIIGGILLGHPVLPSLLSRLPFFPRGTFDHLIQNYTDMLFRQDALSLTRTMAAYGVMLKFFLIGVKIDPRDAWRCGKKAFFIGLCSMMVPFVVLIPFAWLFKSREYVQEDKSTISVVDGIGQTSVFIDIAATVSASSPPVLADILTELRLLNTELGRLAVSASMVNEITRWTIFAIFPVVQLRWDKNGVIGALLELGTSLAIVISVFVMISLWMRWIVRRTPKGGRVGEVHILMVMLAVLAMGVMSDAFGLGFMDAPLIMGLLVPDGPPLGMALVERLELISTEVLLPVFFLGIGWGTNFASIQQPLPLLWLLLFMLAGHVVKVLVAVAPAVYSKSSIRNAAVLGLMLNFKGLVELMVYLNLKNVTVLDPAGYVAVVVGIVIATAISSLLVSILYDPLNSSGMVGYRTLQHLKSQEQFCLVASVLNEDPVPALLNLVEVSGVDEQSSVCAYVLHLVELGGRSSSSLIAHRNHKDVFVNLGQMDRVHNAFINVEKKKEGVVIVHPFTAISPYATMHQDICSLAMKKKVPFIIVPFPRKDSGGSSEVDQAARSIIPQVLSQVSLASPSLLFSHDSTGKGVTRWLSIFVPPLALEHFNYCVRVLFWGGNDDREALSYTARLARHAGVRIFVSRFLPLVHRREDKEMTWDDMIFKEFTRANADNERVAVEEIAVNDVDQMISAIRSIEMECDLVIVGRRQSTGTLLDEALSEWTESPELGVVGDMLASSDFANYSFSVLVVQQHGS</sequence>
<dbReference type="GO" id="GO:0006813">
    <property type="term" value="P:potassium ion transport"/>
    <property type="evidence" value="ECO:0007669"/>
    <property type="project" value="UniProtKB-KW"/>
</dbReference>
<evidence type="ECO:0000256" key="10">
    <source>
        <dbReference type="ARBA" id="ARBA00023136"/>
    </source>
</evidence>
<evidence type="ECO:0000256" key="8">
    <source>
        <dbReference type="ARBA" id="ARBA00022989"/>
    </source>
</evidence>
<dbReference type="GO" id="GO:0006885">
    <property type="term" value="P:regulation of pH"/>
    <property type="evidence" value="ECO:0007669"/>
    <property type="project" value="TreeGrafter"/>
</dbReference>
<keyword evidence="8 12" id="KW-1133">Transmembrane helix</keyword>
<comment type="function">
    <text evidence="1">May function as sodium-coupled metabolite transporter across the chloroplast envelope.</text>
</comment>
<keyword evidence="9" id="KW-0406">Ion transport</keyword>
<dbReference type="GO" id="GO:0012505">
    <property type="term" value="C:endomembrane system"/>
    <property type="evidence" value="ECO:0007669"/>
    <property type="project" value="TreeGrafter"/>
</dbReference>
<keyword evidence="10 12" id="KW-0472">Membrane</keyword>
<feature type="transmembrane region" description="Helical" evidence="12">
    <location>
        <begin position="222"/>
        <end position="244"/>
    </location>
</feature>
<evidence type="ECO:0000256" key="6">
    <source>
        <dbReference type="ARBA" id="ARBA00022692"/>
    </source>
</evidence>
<evidence type="ECO:0000256" key="3">
    <source>
        <dbReference type="ARBA" id="ARBA00004141"/>
    </source>
</evidence>
<evidence type="ECO:0000259" key="13">
    <source>
        <dbReference type="Pfam" id="PF00999"/>
    </source>
</evidence>
<organism evidence="15 16">
    <name type="scientific">Ensete ventricosum</name>
    <name type="common">Abyssinian banana</name>
    <name type="synonym">Musa ensete</name>
    <dbReference type="NCBI Taxonomy" id="4639"/>
    <lineage>
        <taxon>Eukaryota</taxon>
        <taxon>Viridiplantae</taxon>
        <taxon>Streptophyta</taxon>
        <taxon>Embryophyta</taxon>
        <taxon>Tracheophyta</taxon>
        <taxon>Spermatophyta</taxon>
        <taxon>Magnoliopsida</taxon>
        <taxon>Liliopsida</taxon>
        <taxon>Zingiberales</taxon>
        <taxon>Musaceae</taxon>
        <taxon>Ensete</taxon>
    </lineage>
</organism>
<keyword evidence="4" id="KW-0813">Transport</keyword>
<name>A0A426YND3_ENSVE</name>
<evidence type="ECO:0000256" key="7">
    <source>
        <dbReference type="ARBA" id="ARBA00022958"/>
    </source>
</evidence>
<dbReference type="InterPro" id="IPR038770">
    <property type="entry name" value="Na+/solute_symporter_sf"/>
</dbReference>
<keyword evidence="6 12" id="KW-0812">Transmembrane</keyword>
<evidence type="ECO:0000256" key="5">
    <source>
        <dbReference type="ARBA" id="ARBA00022538"/>
    </source>
</evidence>